<keyword evidence="5" id="KW-1185">Reference proteome</keyword>
<dbReference type="AlphaFoldDB" id="A0A9P0F0B3"/>
<dbReference type="SUPFAM" id="SSF52113">
    <property type="entry name" value="BRCT domain"/>
    <property type="match status" value="6"/>
</dbReference>
<dbReference type="Proteomes" id="UP001152759">
    <property type="component" value="Chromosome 3"/>
</dbReference>
<organism evidence="4 5">
    <name type="scientific">Bemisia tabaci</name>
    <name type="common">Sweetpotato whitefly</name>
    <name type="synonym">Aleurodes tabaci</name>
    <dbReference type="NCBI Taxonomy" id="7038"/>
    <lineage>
        <taxon>Eukaryota</taxon>
        <taxon>Metazoa</taxon>
        <taxon>Ecdysozoa</taxon>
        <taxon>Arthropoda</taxon>
        <taxon>Hexapoda</taxon>
        <taxon>Insecta</taxon>
        <taxon>Pterygota</taxon>
        <taxon>Neoptera</taxon>
        <taxon>Paraneoptera</taxon>
        <taxon>Hemiptera</taxon>
        <taxon>Sternorrhyncha</taxon>
        <taxon>Aleyrodoidea</taxon>
        <taxon>Aleyrodidae</taxon>
        <taxon>Aleyrodinae</taxon>
        <taxon>Bemisia</taxon>
    </lineage>
</organism>
<feature type="region of interest" description="Disordered" evidence="2">
    <location>
        <begin position="509"/>
        <end position="528"/>
    </location>
</feature>
<feature type="region of interest" description="Disordered" evidence="2">
    <location>
        <begin position="535"/>
        <end position="566"/>
    </location>
</feature>
<evidence type="ECO:0000259" key="3">
    <source>
        <dbReference type="PROSITE" id="PS50172"/>
    </source>
</evidence>
<dbReference type="GO" id="GO:0033314">
    <property type="term" value="P:mitotic DNA replication checkpoint signaling"/>
    <property type="evidence" value="ECO:0007669"/>
    <property type="project" value="TreeGrafter"/>
</dbReference>
<dbReference type="KEGG" id="btab:109029956"/>
<feature type="compositionally biased region" description="Basic and acidic residues" evidence="2">
    <location>
        <begin position="540"/>
        <end position="552"/>
    </location>
</feature>
<evidence type="ECO:0000313" key="4">
    <source>
        <dbReference type="EMBL" id="CAH0386515.1"/>
    </source>
</evidence>
<feature type="region of interest" description="Disordered" evidence="2">
    <location>
        <begin position="763"/>
        <end position="799"/>
    </location>
</feature>
<dbReference type="CDD" id="cd17738">
    <property type="entry name" value="BRCT_TopBP1_rpt7"/>
    <property type="match status" value="1"/>
</dbReference>
<reference evidence="4" key="1">
    <citation type="submission" date="2021-12" db="EMBL/GenBank/DDBJ databases">
        <authorList>
            <person name="King R."/>
        </authorList>
    </citation>
    <scope>NUCLEOTIDE SEQUENCE</scope>
</reference>
<feature type="domain" description="BRCT" evidence="3">
    <location>
        <begin position="571"/>
        <end position="656"/>
    </location>
</feature>
<feature type="region of interest" description="Disordered" evidence="2">
    <location>
        <begin position="336"/>
        <end position="374"/>
    </location>
</feature>
<feature type="compositionally biased region" description="Polar residues" evidence="2">
    <location>
        <begin position="336"/>
        <end position="348"/>
    </location>
</feature>
<feature type="region of interest" description="Disordered" evidence="2">
    <location>
        <begin position="846"/>
        <end position="888"/>
    </location>
</feature>
<dbReference type="GO" id="GO:0007095">
    <property type="term" value="P:mitotic G2 DNA damage checkpoint signaling"/>
    <property type="evidence" value="ECO:0007669"/>
    <property type="project" value="TreeGrafter"/>
</dbReference>
<feature type="domain" description="BRCT" evidence="3">
    <location>
        <begin position="101"/>
        <end position="180"/>
    </location>
</feature>
<feature type="domain" description="BRCT" evidence="3">
    <location>
        <begin position="396"/>
        <end position="486"/>
    </location>
</feature>
<dbReference type="InterPro" id="IPR036420">
    <property type="entry name" value="BRCT_dom_sf"/>
</dbReference>
<feature type="compositionally biased region" description="Polar residues" evidence="2">
    <location>
        <begin position="783"/>
        <end position="795"/>
    </location>
</feature>
<proteinExistence type="predicted"/>
<dbReference type="InterPro" id="IPR059215">
    <property type="entry name" value="BRCT2_TopBP1-like"/>
</dbReference>
<feature type="compositionally biased region" description="Polar residues" evidence="2">
    <location>
        <begin position="937"/>
        <end position="948"/>
    </location>
</feature>
<keyword evidence="1" id="KW-0677">Repeat</keyword>
<dbReference type="PANTHER" id="PTHR13561:SF20">
    <property type="entry name" value="DNA TOPOISOMERASE 2-BINDING PROTEIN 1"/>
    <property type="match status" value="1"/>
</dbReference>
<dbReference type="PANTHER" id="PTHR13561">
    <property type="entry name" value="DNA REPLICATION REGULATOR DPB11-RELATED"/>
    <property type="match status" value="1"/>
</dbReference>
<dbReference type="CDD" id="cd17731">
    <property type="entry name" value="BRCT_TopBP1_rpt2_like"/>
    <property type="match status" value="1"/>
</dbReference>
<sequence length="1252" mass="140164">MAREKPDLRIYFVISDGTTPDQCSSLMKLTYQDCQQRSLTAAWICESECDTTQNDKNICYVLDKFEGSFFSKLREKKKSSLIVGPLCLRICLLESIEIPIQGSKPFPVFSMAMRGLHITCSQLSPHDKKKIKELVRFMGGQYSNHVHEKCTHVVTNSVRSPKYYKAIEMKVAVMTEEWIYAVWKASLTENVLATDEQFLKYKCPIFHGLEITLTNLTRTEKERLGKIICQNGGRYNKQLAEGTTTLLVVGKPEGEKFKHALVWGLPCVTPDWINECIKKDFAVETKNFLIAPNVKSSTQLPDQNTNFLPESDPSITGIGYTENQCTIQVVNETASLSRNSDYRTSQPPAESPRTPIKTPEKSSAGTPVKTPMKTPVKNPYNYKAIFSELNLHDAKRSSGFLDGCKVFLSGFSPSEEDLLRKILNAGDAVRYSELSDLVTHVVVGASLPHLTNTLANLRTKPYVVTLDWIKMSIQQQHPANEENYLFSKISQPLEAASPLAQRGLEMLQPEFRKPPEPQRSIEGSPMSKRILREYSNSSAKPREPDTPEKENPIHQPEPINVPDTQESEEGTITDLFRGLNFLCHNLDSAIEAEVMEDVIRAGGKIVPPRFAGVLDYTVTSVLTTELQTTTCEVVTHLWIKDCLDKCKILDIEFYHQPQIVKTHAKPLTGCVLTSSNYVGQVRNFIRELGEGLGAKVQEVFAKKNKGDAAASTHLICPTSEGNKFKASVKWKLPAVTIDWIMSCANSGKMLPVDPYLVRVHDDSMNKSKGTSKKEASPSKGPATASSTERQSAQSNYRKENLADKVSSLADSFRQQNTNDSLNESNRIRSRLVAGCDNQNSMQSLANMNSLDFDPPANSTLNQAHKRKSDSPLENSGAESSRHSGRLATQDISKRWKKFDEFNHDKTLEPNQPRPAKRLGATISEQPTQNYDEAHSSKAPSPESQCSDDSYVQKVVNNALQNIDSKLQQVSAAGSFERIKLKKVVVRKLPVDSQLSDQPDVGWTDPVEAEQRQQDLLLEKGKISSQAIKKKFILTSIPPDEKDELQIIITELGGTVLIDPLFSAEATHLIMQTPIRSEKLLCSMARGLWILHPRYIQASKETGFFLQEEDFEWGNPKSAKNIPPLTAMSSASALAMAAVRWRKKISTTGQFAFSGMRALLYVSKQKVEPVTRLVQNGGGEILTEKELDQVTHCFIENPSSMQLNWAKYAEYHIYCLNVLFLSDFLTAEPTLSPEDKLIQEYVPYYNSYLSSTR</sequence>
<dbReference type="GO" id="GO:0006270">
    <property type="term" value="P:DNA replication initiation"/>
    <property type="evidence" value="ECO:0007669"/>
    <property type="project" value="TreeGrafter"/>
</dbReference>
<accession>A0A9P0F0B3</accession>
<dbReference type="PROSITE" id="PS50172">
    <property type="entry name" value="BRCT"/>
    <property type="match status" value="6"/>
</dbReference>
<name>A0A9P0F0B3_BEMTA</name>
<dbReference type="Pfam" id="PF00533">
    <property type="entry name" value="BRCT"/>
    <property type="match status" value="2"/>
</dbReference>
<evidence type="ECO:0000256" key="2">
    <source>
        <dbReference type="SAM" id="MobiDB-lite"/>
    </source>
</evidence>
<dbReference type="SMART" id="SM00292">
    <property type="entry name" value="BRCT"/>
    <property type="match status" value="7"/>
</dbReference>
<feature type="domain" description="BRCT" evidence="3">
    <location>
        <begin position="1031"/>
        <end position="1112"/>
    </location>
</feature>
<gene>
    <name evidence="4" type="ORF">BEMITA_LOCUS5625</name>
</gene>
<dbReference type="CDD" id="cd00027">
    <property type="entry name" value="BRCT"/>
    <property type="match status" value="1"/>
</dbReference>
<dbReference type="CDD" id="cd17718">
    <property type="entry name" value="BRCT_TopBP1_rpt3"/>
    <property type="match status" value="1"/>
</dbReference>
<evidence type="ECO:0000256" key="1">
    <source>
        <dbReference type="ARBA" id="ARBA00022737"/>
    </source>
</evidence>
<evidence type="ECO:0000313" key="5">
    <source>
        <dbReference type="Proteomes" id="UP001152759"/>
    </source>
</evidence>
<dbReference type="InterPro" id="IPR001357">
    <property type="entry name" value="BRCT_dom"/>
</dbReference>
<dbReference type="Pfam" id="PF12738">
    <property type="entry name" value="PTCB-BRCT"/>
    <property type="match status" value="3"/>
</dbReference>
<feature type="domain" description="BRCT" evidence="3">
    <location>
        <begin position="662"/>
        <end position="757"/>
    </location>
</feature>
<protein>
    <recommendedName>
        <fullName evidence="3">BRCT domain-containing protein</fullName>
    </recommendedName>
</protein>
<feature type="domain" description="BRCT" evidence="3">
    <location>
        <begin position="201"/>
        <end position="290"/>
    </location>
</feature>
<feature type="region of interest" description="Disordered" evidence="2">
    <location>
        <begin position="928"/>
        <end position="948"/>
    </location>
</feature>
<dbReference type="FunFam" id="3.40.50.10190:FF:000018">
    <property type="entry name" value="DNA topoisomerase 2-binding protein 1"/>
    <property type="match status" value="1"/>
</dbReference>
<dbReference type="Gene3D" id="3.40.50.10190">
    <property type="entry name" value="BRCT domain"/>
    <property type="match status" value="8"/>
</dbReference>
<dbReference type="EMBL" id="OU963864">
    <property type="protein sequence ID" value="CAH0386515.1"/>
    <property type="molecule type" value="Genomic_DNA"/>
</dbReference>
<feature type="compositionally biased region" description="Basic and acidic residues" evidence="2">
    <location>
        <begin position="763"/>
        <end position="776"/>
    </location>
</feature>
<dbReference type="FunFam" id="3.40.50.10190:FF:000020">
    <property type="entry name" value="DNA topoisomerase II binding protein 1"/>
    <property type="match status" value="1"/>
</dbReference>